<reference evidence="1 2" key="1">
    <citation type="journal article" date="2020" name="Cell">
        <title>Large-Scale Comparative Analyses of Tick Genomes Elucidate Their Genetic Diversity and Vector Capacities.</title>
        <authorList>
            <consortium name="Tick Genome and Microbiome Consortium (TIGMIC)"/>
            <person name="Jia N."/>
            <person name="Wang J."/>
            <person name="Shi W."/>
            <person name="Du L."/>
            <person name="Sun Y."/>
            <person name="Zhan W."/>
            <person name="Jiang J.F."/>
            <person name="Wang Q."/>
            <person name="Zhang B."/>
            <person name="Ji P."/>
            <person name="Bell-Sakyi L."/>
            <person name="Cui X.M."/>
            <person name="Yuan T.T."/>
            <person name="Jiang B.G."/>
            <person name="Yang W.F."/>
            <person name="Lam T.T."/>
            <person name="Chang Q.C."/>
            <person name="Ding S.J."/>
            <person name="Wang X.J."/>
            <person name="Zhu J.G."/>
            <person name="Ruan X.D."/>
            <person name="Zhao L."/>
            <person name="Wei J.T."/>
            <person name="Ye R.Z."/>
            <person name="Que T.C."/>
            <person name="Du C.H."/>
            <person name="Zhou Y.H."/>
            <person name="Cheng J.X."/>
            <person name="Dai P.F."/>
            <person name="Guo W.B."/>
            <person name="Han X.H."/>
            <person name="Huang E.J."/>
            <person name="Li L.F."/>
            <person name="Wei W."/>
            <person name="Gao Y.C."/>
            <person name="Liu J.Z."/>
            <person name="Shao H.Z."/>
            <person name="Wang X."/>
            <person name="Wang C.C."/>
            <person name="Yang T.C."/>
            <person name="Huo Q.B."/>
            <person name="Li W."/>
            <person name="Chen H.Y."/>
            <person name="Chen S.E."/>
            <person name="Zhou L.G."/>
            <person name="Ni X.B."/>
            <person name="Tian J.H."/>
            <person name="Sheng Y."/>
            <person name="Liu T."/>
            <person name="Pan Y.S."/>
            <person name="Xia L.Y."/>
            <person name="Li J."/>
            <person name="Zhao F."/>
            <person name="Cao W.C."/>
        </authorList>
    </citation>
    <scope>NUCLEOTIDE SEQUENCE [LARGE SCALE GENOMIC DNA]</scope>
    <source>
        <strain evidence="1">Iper-2018</strain>
    </source>
</reference>
<proteinExistence type="predicted"/>
<gene>
    <name evidence="1" type="ORF">HPB47_026201</name>
</gene>
<evidence type="ECO:0000313" key="2">
    <source>
        <dbReference type="Proteomes" id="UP000805193"/>
    </source>
</evidence>
<sequence length="162" mass="17761">MAARSGSRSVLIFTPCLLSFEDAGTIHTKVVNDRNLRAIATKRLGKTTSVIVLFEGEEVPFTAKYGPSLLQCSIYIKQVDICYECGRLGHRMDVCPDPKNKISRGCGARNPAPNHNCTPSCLLCKGAHSTADKTCRATYKTPYIIKQHHQAKAGESKNEKGH</sequence>
<organism evidence="1 2">
    <name type="scientific">Ixodes persulcatus</name>
    <name type="common">Taiga tick</name>
    <dbReference type="NCBI Taxonomy" id="34615"/>
    <lineage>
        <taxon>Eukaryota</taxon>
        <taxon>Metazoa</taxon>
        <taxon>Ecdysozoa</taxon>
        <taxon>Arthropoda</taxon>
        <taxon>Chelicerata</taxon>
        <taxon>Arachnida</taxon>
        <taxon>Acari</taxon>
        <taxon>Parasitiformes</taxon>
        <taxon>Ixodida</taxon>
        <taxon>Ixodoidea</taxon>
        <taxon>Ixodidae</taxon>
        <taxon>Ixodinae</taxon>
        <taxon>Ixodes</taxon>
    </lineage>
</organism>
<dbReference type="Proteomes" id="UP000805193">
    <property type="component" value="Unassembled WGS sequence"/>
</dbReference>
<dbReference type="EMBL" id="JABSTQ010009693">
    <property type="protein sequence ID" value="KAG0426695.1"/>
    <property type="molecule type" value="Genomic_DNA"/>
</dbReference>
<keyword evidence="2" id="KW-1185">Reference proteome</keyword>
<accession>A0AC60Q173</accession>
<name>A0AC60Q173_IXOPE</name>
<comment type="caution">
    <text evidence="1">The sequence shown here is derived from an EMBL/GenBank/DDBJ whole genome shotgun (WGS) entry which is preliminary data.</text>
</comment>
<evidence type="ECO:0000313" key="1">
    <source>
        <dbReference type="EMBL" id="KAG0426695.1"/>
    </source>
</evidence>
<protein>
    <submittedName>
        <fullName evidence="1">Uncharacterized protein</fullName>
    </submittedName>
</protein>